<feature type="region of interest" description="Disordered" evidence="1">
    <location>
        <begin position="166"/>
        <end position="292"/>
    </location>
</feature>
<protein>
    <recommendedName>
        <fullName evidence="4">C2H2-type domain-containing protein</fullName>
    </recommendedName>
</protein>
<evidence type="ECO:0000313" key="2">
    <source>
        <dbReference type="EMBL" id="TFK53401.1"/>
    </source>
</evidence>
<gene>
    <name evidence="2" type="ORF">OE88DRAFT_1655514</name>
</gene>
<feature type="compositionally biased region" description="Polar residues" evidence="1">
    <location>
        <begin position="327"/>
        <end position="340"/>
    </location>
</feature>
<name>A0A5C3NII2_9AGAM</name>
<dbReference type="EMBL" id="ML213507">
    <property type="protein sequence ID" value="TFK53401.1"/>
    <property type="molecule type" value="Genomic_DNA"/>
</dbReference>
<keyword evidence="3" id="KW-1185">Reference proteome</keyword>
<feature type="compositionally biased region" description="Basic residues" evidence="1">
    <location>
        <begin position="453"/>
        <end position="462"/>
    </location>
</feature>
<feature type="compositionally biased region" description="Low complexity" evidence="1">
    <location>
        <begin position="185"/>
        <end position="217"/>
    </location>
</feature>
<feature type="compositionally biased region" description="Low complexity" evidence="1">
    <location>
        <begin position="97"/>
        <end position="117"/>
    </location>
</feature>
<evidence type="ECO:0000313" key="3">
    <source>
        <dbReference type="Proteomes" id="UP000305948"/>
    </source>
</evidence>
<dbReference type="Proteomes" id="UP000305948">
    <property type="component" value="Unassembled WGS sequence"/>
</dbReference>
<feature type="compositionally biased region" description="Basic and acidic residues" evidence="1">
    <location>
        <begin position="350"/>
        <end position="359"/>
    </location>
</feature>
<sequence length="545" mass="59156">MYPSANNYSSSASGPYRDYHNVYYGSSNGPVLRSPMDNKPPVPAFRKSSLLFGSPEDVWMPTCTDSFSSLYGQDSLATIDDALYQPHVERIDRMQDDPSSPMLSSESSTPDWSSSSLSSVGSSPAMFGYDVISLSASPCTDLDGGCLNAPDPVGTLEDLFPGAINLPEEPLYGDDPYGPSIYATPGSPVSSQPVSPQALPGSASQQSGLPSQSSSMGTRPLHLPSPGQHHKESASSPSLQDHPPSSSDSPSSPEISSSWTSPDSPMTELSEDEPDVLMDATPTSEGATAAGHFQSSLALATSSFSHLSAESSLSSPPTTTGCRRSPRVSSQLKSGSTSGPTRKRASRTRNVRERDDCDHLAMAASPLPSPFDVEALPEASSSSSGFVRRTARRAIPRHPYARDLLSDSEDEYYPTPKKSSKGKSKVIDEDEDDYGNSSSSYLGEPSAPSQPSRKQKGKAKAKEHRIYRCTLPGCHEIFKKEYERRRHELCALKHNPRQRVCPQAGCTKMFSKRWDAVRRHLLLAHLLPSADAYRKAWAWNREWRT</sequence>
<dbReference type="AlphaFoldDB" id="A0A5C3NII2"/>
<feature type="compositionally biased region" description="Low complexity" evidence="1">
    <location>
        <begin position="304"/>
        <end position="320"/>
    </location>
</feature>
<feature type="compositionally biased region" description="Polar residues" evidence="1">
    <location>
        <begin position="435"/>
        <end position="452"/>
    </location>
</feature>
<reference evidence="2 3" key="1">
    <citation type="journal article" date="2019" name="Nat. Ecol. Evol.">
        <title>Megaphylogeny resolves global patterns of mushroom evolution.</title>
        <authorList>
            <person name="Varga T."/>
            <person name="Krizsan K."/>
            <person name="Foldi C."/>
            <person name="Dima B."/>
            <person name="Sanchez-Garcia M."/>
            <person name="Sanchez-Ramirez S."/>
            <person name="Szollosi G.J."/>
            <person name="Szarkandi J.G."/>
            <person name="Papp V."/>
            <person name="Albert L."/>
            <person name="Andreopoulos W."/>
            <person name="Angelini C."/>
            <person name="Antonin V."/>
            <person name="Barry K.W."/>
            <person name="Bougher N.L."/>
            <person name="Buchanan P."/>
            <person name="Buyck B."/>
            <person name="Bense V."/>
            <person name="Catcheside P."/>
            <person name="Chovatia M."/>
            <person name="Cooper J."/>
            <person name="Damon W."/>
            <person name="Desjardin D."/>
            <person name="Finy P."/>
            <person name="Geml J."/>
            <person name="Haridas S."/>
            <person name="Hughes K."/>
            <person name="Justo A."/>
            <person name="Karasinski D."/>
            <person name="Kautmanova I."/>
            <person name="Kiss B."/>
            <person name="Kocsube S."/>
            <person name="Kotiranta H."/>
            <person name="LaButti K.M."/>
            <person name="Lechner B.E."/>
            <person name="Liimatainen K."/>
            <person name="Lipzen A."/>
            <person name="Lukacs Z."/>
            <person name="Mihaltcheva S."/>
            <person name="Morgado L.N."/>
            <person name="Niskanen T."/>
            <person name="Noordeloos M.E."/>
            <person name="Ohm R.A."/>
            <person name="Ortiz-Santana B."/>
            <person name="Ovrebo C."/>
            <person name="Racz N."/>
            <person name="Riley R."/>
            <person name="Savchenko A."/>
            <person name="Shiryaev A."/>
            <person name="Soop K."/>
            <person name="Spirin V."/>
            <person name="Szebenyi C."/>
            <person name="Tomsovsky M."/>
            <person name="Tulloss R.E."/>
            <person name="Uehling J."/>
            <person name="Grigoriev I.V."/>
            <person name="Vagvolgyi C."/>
            <person name="Papp T."/>
            <person name="Martin F.M."/>
            <person name="Miettinen O."/>
            <person name="Hibbett D.S."/>
            <person name="Nagy L.G."/>
        </authorList>
    </citation>
    <scope>NUCLEOTIDE SEQUENCE [LARGE SCALE GENOMIC DNA]</scope>
    <source>
        <strain evidence="2 3">OMC1185</strain>
    </source>
</reference>
<proteinExistence type="predicted"/>
<organism evidence="2 3">
    <name type="scientific">Heliocybe sulcata</name>
    <dbReference type="NCBI Taxonomy" id="5364"/>
    <lineage>
        <taxon>Eukaryota</taxon>
        <taxon>Fungi</taxon>
        <taxon>Dikarya</taxon>
        <taxon>Basidiomycota</taxon>
        <taxon>Agaricomycotina</taxon>
        <taxon>Agaricomycetes</taxon>
        <taxon>Gloeophyllales</taxon>
        <taxon>Gloeophyllaceae</taxon>
        <taxon>Heliocybe</taxon>
    </lineage>
</organism>
<accession>A0A5C3NII2</accession>
<feature type="compositionally biased region" description="Low complexity" evidence="1">
    <location>
        <begin position="235"/>
        <end position="265"/>
    </location>
</feature>
<evidence type="ECO:0000256" key="1">
    <source>
        <dbReference type="SAM" id="MobiDB-lite"/>
    </source>
</evidence>
<feature type="region of interest" description="Disordered" evidence="1">
    <location>
        <begin position="304"/>
        <end position="462"/>
    </location>
</feature>
<evidence type="ECO:0008006" key="4">
    <source>
        <dbReference type="Google" id="ProtNLM"/>
    </source>
</evidence>
<feature type="region of interest" description="Disordered" evidence="1">
    <location>
        <begin position="92"/>
        <end position="117"/>
    </location>
</feature>